<name>A0AB73T4S5_9FIRM</name>
<evidence type="ECO:0000313" key="1">
    <source>
        <dbReference type="EMBL" id="PWJ76141.1"/>
    </source>
</evidence>
<gene>
    <name evidence="1" type="ORF">C7383_105176</name>
</gene>
<evidence type="ECO:0000313" key="2">
    <source>
        <dbReference type="Proteomes" id="UP000245412"/>
    </source>
</evidence>
<organism evidence="1 2">
    <name type="scientific">Murimonas intestini</name>
    <dbReference type="NCBI Taxonomy" id="1337051"/>
    <lineage>
        <taxon>Bacteria</taxon>
        <taxon>Bacillati</taxon>
        <taxon>Bacillota</taxon>
        <taxon>Clostridia</taxon>
        <taxon>Lachnospirales</taxon>
        <taxon>Lachnospiraceae</taxon>
        <taxon>Murimonas</taxon>
    </lineage>
</organism>
<sequence length="39" mass="4675">MGQVANQMLIEMIARLRDKYREKRAAQKEKARKKDNKNN</sequence>
<keyword evidence="2" id="KW-1185">Reference proteome</keyword>
<dbReference type="AlphaFoldDB" id="A0AB73T4S5"/>
<proteinExistence type="predicted"/>
<comment type="caution">
    <text evidence="1">The sequence shown here is derived from an EMBL/GenBank/DDBJ whole genome shotgun (WGS) entry which is preliminary data.</text>
</comment>
<accession>A0AB73T4S5</accession>
<protein>
    <submittedName>
        <fullName evidence="1">Uncharacterized protein</fullName>
    </submittedName>
</protein>
<reference evidence="1 2" key="1">
    <citation type="submission" date="2018-05" db="EMBL/GenBank/DDBJ databases">
        <authorList>
            <person name="Goeker M."/>
            <person name="Huntemann M."/>
            <person name="Clum A."/>
            <person name="Pillay M."/>
            <person name="Palaniappan K."/>
            <person name="Varghese N."/>
            <person name="Mikhailova N."/>
            <person name="Stamatis D."/>
            <person name="Reddy T."/>
            <person name="Daum C."/>
            <person name="Shapiro N."/>
            <person name="Ivanova N."/>
            <person name="Kyrpides N."/>
            <person name="Woyke T."/>
        </authorList>
    </citation>
    <scope>NUCLEOTIDE SEQUENCE [LARGE SCALE GENOMIC DNA]</scope>
    <source>
        <strain evidence="1 2">DSM 26524</strain>
    </source>
</reference>
<dbReference type="EMBL" id="QGGY01000005">
    <property type="protein sequence ID" value="PWJ76141.1"/>
    <property type="molecule type" value="Genomic_DNA"/>
</dbReference>
<dbReference type="Proteomes" id="UP000245412">
    <property type="component" value="Unassembled WGS sequence"/>
</dbReference>